<accession>A0ABZ2KTV2</accession>
<proteinExistence type="predicted"/>
<keyword evidence="2" id="KW-1185">Reference proteome</keyword>
<evidence type="ECO:0000313" key="2">
    <source>
        <dbReference type="Proteomes" id="UP001374803"/>
    </source>
</evidence>
<reference evidence="1" key="1">
    <citation type="submission" date="2021-12" db="EMBL/GenBank/DDBJ databases">
        <title>Discovery of the Pendulisporaceae a myxobacterial family with distinct sporulation behavior and unique specialized metabolism.</title>
        <authorList>
            <person name="Garcia R."/>
            <person name="Popoff A."/>
            <person name="Bader C.D."/>
            <person name="Loehr J."/>
            <person name="Walesch S."/>
            <person name="Walt C."/>
            <person name="Boldt J."/>
            <person name="Bunk B."/>
            <person name="Haeckl F.J.F.P.J."/>
            <person name="Gunesch A.P."/>
            <person name="Birkelbach J."/>
            <person name="Nuebel U."/>
            <person name="Pietschmann T."/>
            <person name="Bach T."/>
            <person name="Mueller R."/>
        </authorList>
    </citation>
    <scope>NUCLEOTIDE SEQUENCE</scope>
    <source>
        <strain evidence="1">MSr11367</strain>
    </source>
</reference>
<dbReference type="RefSeq" id="WP_394831732.1">
    <property type="nucleotide sequence ID" value="NZ_CP089929.1"/>
</dbReference>
<evidence type="ECO:0000313" key="1">
    <source>
        <dbReference type="EMBL" id="WXB02107.1"/>
    </source>
</evidence>
<protein>
    <submittedName>
        <fullName evidence="1">Uncharacterized protein</fullName>
    </submittedName>
</protein>
<sequence length="147" mass="16012">MQPILLCGPHGGVLSMQAAHAECGSAPAIHFHRRAHRHVHGPFCTRPRLDGKPPELGDALVPLGPVKFIEECNFDGAQLHANDLRCCRARVLRRSPVYKFPSVLDGNPENREVARGVERHPLRLEGGGLCGIGLAIDLDNAPQIRCP</sequence>
<gene>
    <name evidence="1" type="ORF">LVJ94_34985</name>
</gene>
<dbReference type="Proteomes" id="UP001374803">
    <property type="component" value="Chromosome"/>
</dbReference>
<name>A0ABZ2KTV2_9BACT</name>
<organism evidence="1 2">
    <name type="scientific">Pendulispora rubella</name>
    <dbReference type="NCBI Taxonomy" id="2741070"/>
    <lineage>
        <taxon>Bacteria</taxon>
        <taxon>Pseudomonadati</taxon>
        <taxon>Myxococcota</taxon>
        <taxon>Myxococcia</taxon>
        <taxon>Myxococcales</taxon>
        <taxon>Sorangiineae</taxon>
        <taxon>Pendulisporaceae</taxon>
        <taxon>Pendulispora</taxon>
    </lineage>
</organism>
<dbReference type="EMBL" id="CP089983">
    <property type="protein sequence ID" value="WXB02107.1"/>
    <property type="molecule type" value="Genomic_DNA"/>
</dbReference>